<sequence length="62" mass="7467">MKYYGKSKRAVNDEDRNQYIDEMNSIYKGSILIVRDFKEVNSQPLVWDFYVIYEPIKNLSIK</sequence>
<proteinExistence type="predicted"/>
<dbReference type="RefSeq" id="WP_154570115.1">
    <property type="nucleotide sequence ID" value="NZ_VWSJ01000003.1"/>
</dbReference>
<dbReference type="Proteomes" id="UP000476338">
    <property type="component" value="Unassembled WGS sequence"/>
</dbReference>
<dbReference type="EMBL" id="VWSJ01000003">
    <property type="protein sequence ID" value="MSN95842.1"/>
    <property type="molecule type" value="Genomic_DNA"/>
</dbReference>
<keyword evidence="2" id="KW-1185">Reference proteome</keyword>
<evidence type="ECO:0000313" key="1">
    <source>
        <dbReference type="EMBL" id="MSN95842.1"/>
    </source>
</evidence>
<organism evidence="1 2">
    <name type="scientific">Campylobacter portucalensis</name>
    <dbReference type="NCBI Taxonomy" id="2608384"/>
    <lineage>
        <taxon>Bacteria</taxon>
        <taxon>Pseudomonadati</taxon>
        <taxon>Campylobacterota</taxon>
        <taxon>Epsilonproteobacteria</taxon>
        <taxon>Campylobacterales</taxon>
        <taxon>Campylobacteraceae</taxon>
        <taxon>Campylobacter</taxon>
    </lineage>
</organism>
<comment type="caution">
    <text evidence="1">The sequence shown here is derived from an EMBL/GenBank/DDBJ whole genome shotgun (WGS) entry which is preliminary data.</text>
</comment>
<name>A0A6L5WHE2_9BACT</name>
<reference evidence="1 2" key="2">
    <citation type="submission" date="2020-03" db="EMBL/GenBank/DDBJ databases">
        <title>Campylobacter portucalensis sp. nov., a new species of Campylobacter isolated from the reproductive tract of bulls.</title>
        <authorList>
            <person name="Silva M.F."/>
            <person name="Pereira G."/>
            <person name="Carneiro C."/>
            <person name="Hemphill A."/>
            <person name="Mateus L."/>
            <person name="Lopes-Da-Costa L."/>
            <person name="Silva E."/>
        </authorList>
    </citation>
    <scope>NUCLEOTIDE SEQUENCE [LARGE SCALE GENOMIC DNA]</scope>
    <source>
        <strain evidence="1 2">FMV-PI01</strain>
    </source>
</reference>
<accession>A0A6L5WHE2</accession>
<evidence type="ECO:0000313" key="2">
    <source>
        <dbReference type="Proteomes" id="UP000476338"/>
    </source>
</evidence>
<protein>
    <submittedName>
        <fullName evidence="1">Uncharacterized protein</fullName>
    </submittedName>
</protein>
<dbReference type="AlphaFoldDB" id="A0A6L5WHE2"/>
<gene>
    <name evidence="1" type="ORF">F1B92_01300</name>
</gene>
<reference evidence="1 2" key="1">
    <citation type="submission" date="2019-09" db="EMBL/GenBank/DDBJ databases">
        <authorList>
            <person name="Silva M."/>
            <person name="Pereira G."/>
            <person name="Lopes-Da-Costa L."/>
            <person name="Silva E."/>
        </authorList>
    </citation>
    <scope>NUCLEOTIDE SEQUENCE [LARGE SCALE GENOMIC DNA]</scope>
    <source>
        <strain evidence="1 2">FMV-PI01</strain>
    </source>
</reference>